<feature type="transmembrane region" description="Helical" evidence="7">
    <location>
        <begin position="302"/>
        <end position="329"/>
    </location>
</feature>
<proteinExistence type="inferred from homology"/>
<feature type="transmembrane region" description="Helical" evidence="7">
    <location>
        <begin position="111"/>
        <end position="138"/>
    </location>
</feature>
<comment type="subcellular location">
    <subcellularLocation>
        <location evidence="1 7">Cell membrane</location>
        <topology evidence="1 7">Multi-pass membrane protein</topology>
    </subcellularLocation>
</comment>
<evidence type="ECO:0000313" key="9">
    <source>
        <dbReference type="EMBL" id="OGF63597.1"/>
    </source>
</evidence>
<protein>
    <recommendedName>
        <fullName evidence="8">ABC transmembrane type-1 domain-containing protein</fullName>
    </recommendedName>
</protein>
<evidence type="ECO:0000256" key="2">
    <source>
        <dbReference type="ARBA" id="ARBA00022448"/>
    </source>
</evidence>
<feature type="transmembrane region" description="Helical" evidence="7">
    <location>
        <begin position="199"/>
        <end position="222"/>
    </location>
</feature>
<evidence type="ECO:0000256" key="7">
    <source>
        <dbReference type="RuleBase" id="RU363032"/>
    </source>
</evidence>
<keyword evidence="2 7" id="KW-0813">Transport</keyword>
<dbReference type="Proteomes" id="UP000178943">
    <property type="component" value="Unassembled WGS sequence"/>
</dbReference>
<evidence type="ECO:0000313" key="10">
    <source>
        <dbReference type="Proteomes" id="UP000178943"/>
    </source>
</evidence>
<dbReference type="InterPro" id="IPR035906">
    <property type="entry name" value="MetI-like_sf"/>
</dbReference>
<keyword evidence="4 7" id="KW-0812">Transmembrane</keyword>
<dbReference type="GO" id="GO:0055085">
    <property type="term" value="P:transmembrane transport"/>
    <property type="evidence" value="ECO:0007669"/>
    <property type="project" value="InterPro"/>
</dbReference>
<comment type="similarity">
    <text evidence="7">Belongs to the binding-protein-dependent transport system permease family.</text>
</comment>
<gene>
    <name evidence="9" type="ORF">A2Y62_13335</name>
</gene>
<dbReference type="GO" id="GO:0005886">
    <property type="term" value="C:plasma membrane"/>
    <property type="evidence" value="ECO:0007669"/>
    <property type="project" value="UniProtKB-SubCell"/>
</dbReference>
<dbReference type="Gene3D" id="1.10.3720.10">
    <property type="entry name" value="MetI-like"/>
    <property type="match status" value="1"/>
</dbReference>
<dbReference type="EMBL" id="MFGW01000160">
    <property type="protein sequence ID" value="OGF63597.1"/>
    <property type="molecule type" value="Genomic_DNA"/>
</dbReference>
<dbReference type="STRING" id="1817863.A2Y62_13335"/>
<keyword evidence="3" id="KW-1003">Cell membrane</keyword>
<dbReference type="PROSITE" id="PS50928">
    <property type="entry name" value="ABC_TM1"/>
    <property type="match status" value="1"/>
</dbReference>
<evidence type="ECO:0000256" key="6">
    <source>
        <dbReference type="ARBA" id="ARBA00023136"/>
    </source>
</evidence>
<dbReference type="CDD" id="cd06261">
    <property type="entry name" value="TM_PBP2"/>
    <property type="match status" value="1"/>
</dbReference>
<evidence type="ECO:0000256" key="5">
    <source>
        <dbReference type="ARBA" id="ARBA00022989"/>
    </source>
</evidence>
<dbReference type="AlphaFoldDB" id="A0A1F5VJF2"/>
<evidence type="ECO:0000256" key="3">
    <source>
        <dbReference type="ARBA" id="ARBA00022475"/>
    </source>
</evidence>
<dbReference type="SUPFAM" id="SSF161098">
    <property type="entry name" value="MetI-like"/>
    <property type="match status" value="1"/>
</dbReference>
<feature type="transmembrane region" description="Helical" evidence="7">
    <location>
        <begin position="150"/>
        <end position="179"/>
    </location>
</feature>
<keyword evidence="6 7" id="KW-0472">Membrane</keyword>
<accession>A0A1F5VJF2</accession>
<evidence type="ECO:0000256" key="1">
    <source>
        <dbReference type="ARBA" id="ARBA00004651"/>
    </source>
</evidence>
<name>A0A1F5VJF2_9BACT</name>
<dbReference type="InterPro" id="IPR045621">
    <property type="entry name" value="BPD_transp_1_N"/>
</dbReference>
<sequence length="337" mass="37673">MQKVIITRLIHLVIILLGVSFISFLLISLTPGDYLTNLSLNPEIPPQTIEKLRKDFGLDKPWYVQYAKWLYNISPLGISTDKKFFLYFKAPDLGYSFSYKLKVTSLIYTRFINTIILSLAAEFIIWFLAIPLGLLCALKENKWLDKLISFFAFAGLSFPEVLLGLLALLFAAATGWFPIGGMTSSHFDEFSMPAKILDILHHLILPALVLAFTSIATIIRYARGAFLQALKADFVKALKAKGLPHRIIIYKHIMRNALNPLITLFGLSFASLVSSSFIVEVIMSWPGLGLLTLEALFAKDLFVINASVLLATIFLVTGNLIADILLAIVDPRIKFQT</sequence>
<evidence type="ECO:0000256" key="4">
    <source>
        <dbReference type="ARBA" id="ARBA00022692"/>
    </source>
</evidence>
<dbReference type="InterPro" id="IPR000515">
    <property type="entry name" value="MetI-like"/>
</dbReference>
<feature type="domain" description="ABC transmembrane type-1" evidence="8">
    <location>
        <begin position="111"/>
        <end position="321"/>
    </location>
</feature>
<feature type="transmembrane region" description="Helical" evidence="7">
    <location>
        <begin position="9"/>
        <end position="29"/>
    </location>
</feature>
<evidence type="ECO:0000259" key="8">
    <source>
        <dbReference type="PROSITE" id="PS50928"/>
    </source>
</evidence>
<dbReference type="Pfam" id="PF19300">
    <property type="entry name" value="BPD_transp_1_N"/>
    <property type="match status" value="1"/>
</dbReference>
<dbReference type="Pfam" id="PF00528">
    <property type="entry name" value="BPD_transp_1"/>
    <property type="match status" value="1"/>
</dbReference>
<comment type="caution">
    <text evidence="9">The sequence shown here is derived from an EMBL/GenBank/DDBJ whole genome shotgun (WGS) entry which is preliminary data.</text>
</comment>
<dbReference type="PANTHER" id="PTHR30465:SF0">
    <property type="entry name" value="OLIGOPEPTIDE TRANSPORT SYSTEM PERMEASE PROTEIN APPB"/>
    <property type="match status" value="1"/>
</dbReference>
<keyword evidence="5 7" id="KW-1133">Transmembrane helix</keyword>
<feature type="transmembrane region" description="Helical" evidence="7">
    <location>
        <begin position="261"/>
        <end position="282"/>
    </location>
</feature>
<dbReference type="PANTHER" id="PTHR30465">
    <property type="entry name" value="INNER MEMBRANE ABC TRANSPORTER"/>
    <property type="match status" value="1"/>
</dbReference>
<organism evidence="9 10">
    <name type="scientific">Candidatus Fischerbacteria bacterium RBG_13_37_8</name>
    <dbReference type="NCBI Taxonomy" id="1817863"/>
    <lineage>
        <taxon>Bacteria</taxon>
        <taxon>Candidatus Fischeribacteriota</taxon>
    </lineage>
</organism>
<reference evidence="9 10" key="1">
    <citation type="journal article" date="2016" name="Nat. Commun.">
        <title>Thousands of microbial genomes shed light on interconnected biogeochemical processes in an aquifer system.</title>
        <authorList>
            <person name="Anantharaman K."/>
            <person name="Brown C.T."/>
            <person name="Hug L.A."/>
            <person name="Sharon I."/>
            <person name="Castelle C.J."/>
            <person name="Probst A.J."/>
            <person name="Thomas B.C."/>
            <person name="Singh A."/>
            <person name="Wilkins M.J."/>
            <person name="Karaoz U."/>
            <person name="Brodie E.L."/>
            <person name="Williams K.H."/>
            <person name="Hubbard S.S."/>
            <person name="Banfield J.F."/>
        </authorList>
    </citation>
    <scope>NUCLEOTIDE SEQUENCE [LARGE SCALE GENOMIC DNA]</scope>
</reference>